<evidence type="ECO:0000313" key="3">
    <source>
        <dbReference type="Proteomes" id="UP001144396"/>
    </source>
</evidence>
<proteinExistence type="predicted"/>
<evidence type="ECO:0000313" key="2">
    <source>
        <dbReference type="EMBL" id="GLI25986.1"/>
    </source>
</evidence>
<dbReference type="AlphaFoldDB" id="A0A9W6CTW4"/>
<reference evidence="2" key="1">
    <citation type="submission" date="2022-12" db="EMBL/GenBank/DDBJ databases">
        <title>Reference genome sequencing for broad-spectrum identification of bacterial and archaeal isolates by mass spectrometry.</title>
        <authorList>
            <person name="Sekiguchi Y."/>
            <person name="Tourlousse D.M."/>
        </authorList>
    </citation>
    <scope>NUCLEOTIDE SEQUENCE</scope>
    <source>
        <strain evidence="2">14</strain>
    </source>
</reference>
<dbReference type="RefSeq" id="WP_281881986.1">
    <property type="nucleotide sequence ID" value="NZ_BSDP01000001.1"/>
</dbReference>
<feature type="transmembrane region" description="Helical" evidence="1">
    <location>
        <begin position="124"/>
        <end position="144"/>
    </location>
</feature>
<feature type="transmembrane region" description="Helical" evidence="1">
    <location>
        <begin position="57"/>
        <end position="79"/>
    </location>
</feature>
<gene>
    <name evidence="2" type="ORF">ARHIZOSPH14_02280</name>
</gene>
<keyword evidence="1" id="KW-0472">Membrane</keyword>
<organism evidence="2 3">
    <name type="scientific">Agromyces rhizosphaerae</name>
    <dbReference type="NCBI Taxonomy" id="88374"/>
    <lineage>
        <taxon>Bacteria</taxon>
        <taxon>Bacillati</taxon>
        <taxon>Actinomycetota</taxon>
        <taxon>Actinomycetes</taxon>
        <taxon>Micrococcales</taxon>
        <taxon>Microbacteriaceae</taxon>
        <taxon>Agromyces</taxon>
    </lineage>
</organism>
<name>A0A9W6CTW4_9MICO</name>
<accession>A0A9W6CTW4</accession>
<dbReference type="EMBL" id="BSDP01000001">
    <property type="protein sequence ID" value="GLI25986.1"/>
    <property type="molecule type" value="Genomic_DNA"/>
</dbReference>
<evidence type="ECO:0000256" key="1">
    <source>
        <dbReference type="SAM" id="Phobius"/>
    </source>
</evidence>
<feature type="transmembrane region" description="Helical" evidence="1">
    <location>
        <begin position="86"/>
        <end position="112"/>
    </location>
</feature>
<sequence length="163" mass="17034">MNDARPPAEHPADRRQPTSGPVLREALKWGGVSALAIAVVGGLLGWLFAGAVGLTSALLGTAIAIGFMAITAASILLANRFSASDLFVGAFFGIVLGGWLLKFVLFIVLVVLLRGQPWLDSTVLFLSIVAGVIASLVVDVIVVLRSRVPYASDVELPKAPTDD</sequence>
<protein>
    <submittedName>
        <fullName evidence="2">Uncharacterized protein</fullName>
    </submittedName>
</protein>
<keyword evidence="1" id="KW-1133">Transmembrane helix</keyword>
<keyword evidence="1" id="KW-0812">Transmembrane</keyword>
<dbReference type="Proteomes" id="UP001144396">
    <property type="component" value="Unassembled WGS sequence"/>
</dbReference>
<keyword evidence="3" id="KW-1185">Reference proteome</keyword>
<comment type="caution">
    <text evidence="2">The sequence shown here is derived from an EMBL/GenBank/DDBJ whole genome shotgun (WGS) entry which is preliminary data.</text>
</comment>
<feature type="transmembrane region" description="Helical" evidence="1">
    <location>
        <begin position="29"/>
        <end position="51"/>
    </location>
</feature>